<keyword evidence="4" id="KW-1185">Reference proteome</keyword>
<dbReference type="Proteomes" id="UP001595859">
    <property type="component" value="Unassembled WGS sequence"/>
</dbReference>
<evidence type="ECO:0000256" key="1">
    <source>
        <dbReference type="SAM" id="MobiDB-lite"/>
    </source>
</evidence>
<gene>
    <name evidence="3" type="ORF">ACFPCV_37835</name>
</gene>
<feature type="transmembrane region" description="Helical" evidence="2">
    <location>
        <begin position="208"/>
        <end position="226"/>
    </location>
</feature>
<sequence>MTTTSLAPFETNGRRLPDSMVQDGVRKAFLNADHKNQRRPGRPALVELTGGTEHQVRRAMRIAESEIPKPESDVPRNSPEDHQNGTSLDTEILPPPEGTPPQPDEPLPAREADAPPSVPDVSNPRGSDPPRAWPLGLIGLAAAVAVWGGWVDLGQFTGFGMVQPLPGLVDGLWINTAIVLPVGIEAYGGYALRTWLSSAALSKRTRTYAGWSALASLVVGGGAQVASHLLKANGVAVAPWWVTVVVSCVPVAVLGLATGLATLVRQDTTATSGTSSD</sequence>
<feature type="region of interest" description="Disordered" evidence="1">
    <location>
        <begin position="1"/>
        <end position="128"/>
    </location>
</feature>
<evidence type="ECO:0008006" key="5">
    <source>
        <dbReference type="Google" id="ProtNLM"/>
    </source>
</evidence>
<feature type="compositionally biased region" description="Pro residues" evidence="1">
    <location>
        <begin position="93"/>
        <end position="106"/>
    </location>
</feature>
<keyword evidence="2" id="KW-0812">Transmembrane</keyword>
<keyword evidence="2" id="KW-1133">Transmembrane helix</keyword>
<name>A0ABV9SIV0_9PSEU</name>
<feature type="compositionally biased region" description="Basic and acidic residues" evidence="1">
    <location>
        <begin position="61"/>
        <end position="83"/>
    </location>
</feature>
<evidence type="ECO:0000313" key="4">
    <source>
        <dbReference type="Proteomes" id="UP001595859"/>
    </source>
</evidence>
<accession>A0ABV9SIV0</accession>
<feature type="transmembrane region" description="Helical" evidence="2">
    <location>
        <begin position="171"/>
        <end position="196"/>
    </location>
</feature>
<dbReference type="RefSeq" id="WP_378062258.1">
    <property type="nucleotide sequence ID" value="NZ_JBHSIS010000027.1"/>
</dbReference>
<evidence type="ECO:0000256" key="2">
    <source>
        <dbReference type="SAM" id="Phobius"/>
    </source>
</evidence>
<feature type="transmembrane region" description="Helical" evidence="2">
    <location>
        <begin position="238"/>
        <end position="264"/>
    </location>
</feature>
<reference evidence="4" key="1">
    <citation type="journal article" date="2019" name="Int. J. Syst. Evol. Microbiol.">
        <title>The Global Catalogue of Microorganisms (GCM) 10K type strain sequencing project: providing services to taxonomists for standard genome sequencing and annotation.</title>
        <authorList>
            <consortium name="The Broad Institute Genomics Platform"/>
            <consortium name="The Broad Institute Genome Sequencing Center for Infectious Disease"/>
            <person name="Wu L."/>
            <person name="Ma J."/>
        </authorList>
    </citation>
    <scope>NUCLEOTIDE SEQUENCE [LARGE SCALE GENOMIC DNA]</scope>
    <source>
        <strain evidence="4">ZS-22-S1</strain>
    </source>
</reference>
<feature type="transmembrane region" description="Helical" evidence="2">
    <location>
        <begin position="132"/>
        <end position="151"/>
    </location>
</feature>
<keyword evidence="2" id="KW-0472">Membrane</keyword>
<evidence type="ECO:0000313" key="3">
    <source>
        <dbReference type="EMBL" id="MFC4859291.1"/>
    </source>
</evidence>
<comment type="caution">
    <text evidence="3">The sequence shown here is derived from an EMBL/GenBank/DDBJ whole genome shotgun (WGS) entry which is preliminary data.</text>
</comment>
<proteinExistence type="predicted"/>
<organism evidence="3 4">
    <name type="scientific">Actinophytocola glycyrrhizae</name>
    <dbReference type="NCBI Taxonomy" id="2044873"/>
    <lineage>
        <taxon>Bacteria</taxon>
        <taxon>Bacillati</taxon>
        <taxon>Actinomycetota</taxon>
        <taxon>Actinomycetes</taxon>
        <taxon>Pseudonocardiales</taxon>
        <taxon>Pseudonocardiaceae</taxon>
    </lineage>
</organism>
<dbReference type="EMBL" id="JBHSIS010000027">
    <property type="protein sequence ID" value="MFC4859291.1"/>
    <property type="molecule type" value="Genomic_DNA"/>
</dbReference>
<protein>
    <recommendedName>
        <fullName evidence="5">ABC transporter permease</fullName>
    </recommendedName>
</protein>